<comment type="caution">
    <text evidence="3">The sequence shown here is derived from an EMBL/GenBank/DDBJ whole genome shotgun (WGS) entry which is preliminary data.</text>
</comment>
<feature type="region of interest" description="Disordered" evidence="1">
    <location>
        <begin position="39"/>
        <end position="60"/>
    </location>
</feature>
<feature type="compositionally biased region" description="Low complexity" evidence="1">
    <location>
        <begin position="39"/>
        <end position="58"/>
    </location>
</feature>
<feature type="signal peptide" evidence="2">
    <location>
        <begin position="1"/>
        <end position="37"/>
    </location>
</feature>
<evidence type="ECO:0000313" key="4">
    <source>
        <dbReference type="Proteomes" id="UP000603352"/>
    </source>
</evidence>
<keyword evidence="4" id="KW-1185">Reference proteome</keyword>
<proteinExistence type="predicted"/>
<evidence type="ECO:0000313" key="3">
    <source>
        <dbReference type="EMBL" id="GGB29958.1"/>
    </source>
</evidence>
<dbReference type="EMBL" id="BMDZ01000006">
    <property type="protein sequence ID" value="GGB29958.1"/>
    <property type="molecule type" value="Genomic_DNA"/>
</dbReference>
<gene>
    <name evidence="3" type="ORF">GCM10011505_09160</name>
</gene>
<dbReference type="PANTHER" id="PTHR35271:SF1">
    <property type="entry name" value="ABC TRANSPORTER, SUBSTRATE-BINDING LIPOPROTEIN"/>
    <property type="match status" value="1"/>
</dbReference>
<feature type="chain" id="PRO_5046887961" description="ABC transporter substrate-binding protein" evidence="2">
    <location>
        <begin position="38"/>
        <end position="414"/>
    </location>
</feature>
<sequence length="414" mass="44561">MTLRKPATLFGRAMLSLLIGLALAGLLLGLVPAPADAAEAAASPPPTAAERAAAEAVPETPPAVAPEHRFRIGYYEGGQYADYKIILAAIVRGMIQLGWVPDIDLPPNDSFTDSADLWQYLVANARGPYVEFVADAHYTAGDFDPERRKLVRPELIERLATRGDIDLMIAMGTWAGQDLANDAVAVPVVVASTSDPVAAKIIPNPDDSGRPNLHAKVEPGRYGRQVELFEDIVKADRLGIVYENTPEGRTFAAIEELEAVSAGRGFELVTCFAPFNGVDQEVAKAEAVRCYEELAPKVDAFYITVHRGVTSSSLPRIVQAALDAGIPTFSMAGSADVSRGVLMSIAQGDFTYVGRYHAEIIGRILNGALPRALDQRWVAPAKIALNLETMEVIGFNPPVDILLAADEIYRTIEQ</sequence>
<dbReference type="RefSeq" id="WP_188575368.1">
    <property type="nucleotide sequence ID" value="NZ_BMDZ01000006.1"/>
</dbReference>
<evidence type="ECO:0008006" key="5">
    <source>
        <dbReference type="Google" id="ProtNLM"/>
    </source>
</evidence>
<dbReference type="InterPro" id="IPR007487">
    <property type="entry name" value="ABC_transpt-TYRBP-like"/>
</dbReference>
<organism evidence="3 4">
    <name type="scientific">Tistrella bauzanensis</name>
    <dbReference type="NCBI Taxonomy" id="657419"/>
    <lineage>
        <taxon>Bacteria</taxon>
        <taxon>Pseudomonadati</taxon>
        <taxon>Pseudomonadota</taxon>
        <taxon>Alphaproteobacteria</taxon>
        <taxon>Geminicoccales</taxon>
        <taxon>Geminicoccaceae</taxon>
        <taxon>Tistrella</taxon>
    </lineage>
</organism>
<name>A0ABQ1IC94_9PROT</name>
<dbReference type="Gene3D" id="3.40.50.2300">
    <property type="match status" value="2"/>
</dbReference>
<evidence type="ECO:0000256" key="2">
    <source>
        <dbReference type="SAM" id="SignalP"/>
    </source>
</evidence>
<reference evidence="4" key="1">
    <citation type="journal article" date="2019" name="Int. J. Syst. Evol. Microbiol.">
        <title>The Global Catalogue of Microorganisms (GCM) 10K type strain sequencing project: providing services to taxonomists for standard genome sequencing and annotation.</title>
        <authorList>
            <consortium name="The Broad Institute Genomics Platform"/>
            <consortium name="The Broad Institute Genome Sequencing Center for Infectious Disease"/>
            <person name="Wu L."/>
            <person name="Ma J."/>
        </authorList>
    </citation>
    <scope>NUCLEOTIDE SEQUENCE [LARGE SCALE GENOMIC DNA]</scope>
    <source>
        <strain evidence="4">CGMCC 1.10188</strain>
    </source>
</reference>
<evidence type="ECO:0000256" key="1">
    <source>
        <dbReference type="SAM" id="MobiDB-lite"/>
    </source>
</evidence>
<keyword evidence="2" id="KW-0732">Signal</keyword>
<accession>A0ABQ1IC94</accession>
<protein>
    <recommendedName>
        <fullName evidence="5">ABC transporter substrate-binding protein</fullName>
    </recommendedName>
</protein>
<dbReference type="Proteomes" id="UP000603352">
    <property type="component" value="Unassembled WGS sequence"/>
</dbReference>
<dbReference type="PANTHER" id="PTHR35271">
    <property type="entry name" value="ABC TRANSPORTER, SUBSTRATE-BINDING LIPOPROTEIN-RELATED"/>
    <property type="match status" value="1"/>
</dbReference>
<dbReference type="Pfam" id="PF04392">
    <property type="entry name" value="ABC_sub_bind"/>
    <property type="match status" value="1"/>
</dbReference>